<accession>A0A381XL87</accession>
<reference evidence="1" key="1">
    <citation type="submission" date="2018-05" db="EMBL/GenBank/DDBJ databases">
        <authorList>
            <person name="Lanie J.A."/>
            <person name="Ng W.-L."/>
            <person name="Kazmierczak K.M."/>
            <person name="Andrzejewski T.M."/>
            <person name="Davidsen T.M."/>
            <person name="Wayne K.J."/>
            <person name="Tettelin H."/>
            <person name="Glass J.I."/>
            <person name="Rusch D."/>
            <person name="Podicherti R."/>
            <person name="Tsui H.-C.T."/>
            <person name="Winkler M.E."/>
        </authorList>
    </citation>
    <scope>NUCLEOTIDE SEQUENCE</scope>
</reference>
<protein>
    <recommendedName>
        <fullName evidence="2">Alginate export domain-containing protein</fullName>
    </recommendedName>
</protein>
<feature type="non-terminal residue" evidence="1">
    <location>
        <position position="305"/>
    </location>
</feature>
<gene>
    <name evidence="1" type="ORF">METZ01_LOCUS118390</name>
</gene>
<proteinExistence type="predicted"/>
<dbReference type="EMBL" id="UINC01015586">
    <property type="protein sequence ID" value="SVA65536.1"/>
    <property type="molecule type" value="Genomic_DNA"/>
</dbReference>
<dbReference type="AlphaFoldDB" id="A0A381XL87"/>
<organism evidence="1">
    <name type="scientific">marine metagenome</name>
    <dbReference type="NCBI Taxonomy" id="408172"/>
    <lineage>
        <taxon>unclassified sequences</taxon>
        <taxon>metagenomes</taxon>
        <taxon>ecological metagenomes</taxon>
    </lineage>
</organism>
<name>A0A381XL87_9ZZZZ</name>
<sequence length="305" mass="36003">MFFPRLHRLSTFVLSITVCCVLSVATRPSSVRAYDDASGISHSYLNQENFLDIKSYQFHKLKEDEWYESQGGWRLSGGSMGLDLLFTDLEVRLPYQLGEEATVYFKARQEEFYEIKPFRYLVEVEWRAVELIGLSFLGMPEYDKRKADQGGSITLGKRPWNYIRFQQLFQDLYYNEKNFYDTSYYSPHPVENNLEGAFSWKNWRGRFIYVQDTPFKQVFPKQELTVSYESKDNSATLDYHFGEQQIAGLSWRSFDIQKRRETKNPSESSSPDNREQQLLYSSADLYWLHPLNSEFHGTIGLREDR</sequence>
<evidence type="ECO:0000313" key="1">
    <source>
        <dbReference type="EMBL" id="SVA65536.1"/>
    </source>
</evidence>
<evidence type="ECO:0008006" key="2">
    <source>
        <dbReference type="Google" id="ProtNLM"/>
    </source>
</evidence>